<dbReference type="InterPro" id="IPR005119">
    <property type="entry name" value="LysR_subst-bd"/>
</dbReference>
<dbReference type="Proteomes" id="UP001229025">
    <property type="component" value="Unassembled WGS sequence"/>
</dbReference>
<dbReference type="PRINTS" id="PR00039">
    <property type="entry name" value="HTHLYSR"/>
</dbReference>
<dbReference type="InterPro" id="IPR036388">
    <property type="entry name" value="WH-like_DNA-bd_sf"/>
</dbReference>
<dbReference type="SUPFAM" id="SSF53850">
    <property type="entry name" value="Periplasmic binding protein-like II"/>
    <property type="match status" value="1"/>
</dbReference>
<dbReference type="Gene3D" id="3.40.190.10">
    <property type="entry name" value="Periplasmic binding protein-like II"/>
    <property type="match status" value="2"/>
</dbReference>
<dbReference type="InterPro" id="IPR058163">
    <property type="entry name" value="LysR-type_TF_proteobact-type"/>
</dbReference>
<reference evidence="6 7" key="1">
    <citation type="submission" date="2023-04" db="EMBL/GenBank/DDBJ databases">
        <authorList>
            <person name="Otstavnykh N."/>
            <person name="Seitkalieva A."/>
            <person name="Bystritskaya E."/>
        </authorList>
    </citation>
    <scope>NUCLEOTIDE SEQUENCE [LARGE SCALE GENOMIC DNA]</scope>
    <source>
        <strain evidence="6 7">NRIC 0815</strain>
    </source>
</reference>
<evidence type="ECO:0000313" key="6">
    <source>
        <dbReference type="EMBL" id="MDI5886026.1"/>
    </source>
</evidence>
<comment type="similarity">
    <text evidence="1">Belongs to the LysR transcriptional regulatory family.</text>
</comment>
<dbReference type="RefSeq" id="WP_284727574.1">
    <property type="nucleotide sequence ID" value="NZ_JASCSA010000023.1"/>
</dbReference>
<keyword evidence="3" id="KW-0238">DNA-binding</keyword>
<dbReference type="SUPFAM" id="SSF46785">
    <property type="entry name" value="Winged helix' DNA-binding domain"/>
    <property type="match status" value="1"/>
</dbReference>
<feature type="domain" description="HTH lysR-type" evidence="5">
    <location>
        <begin position="17"/>
        <end position="74"/>
    </location>
</feature>
<keyword evidence="4" id="KW-0804">Transcription</keyword>
<dbReference type="EMBL" id="JASCSA010000023">
    <property type="protein sequence ID" value="MDI5886026.1"/>
    <property type="molecule type" value="Genomic_DNA"/>
</dbReference>
<dbReference type="Pfam" id="PF00126">
    <property type="entry name" value="HTH_1"/>
    <property type="match status" value="1"/>
</dbReference>
<dbReference type="PROSITE" id="PS50931">
    <property type="entry name" value="HTH_LYSR"/>
    <property type="match status" value="1"/>
</dbReference>
<name>A0ABT6UUC0_9GAMM</name>
<reference evidence="7" key="2">
    <citation type="submission" date="2023-07" db="EMBL/GenBank/DDBJ databases">
        <title>Genome-based characterization of strain KMM 296 and proposal for reclassification of Cobetia litoralis and Cobetia pacifica, and emended description of the species Cobetia amphilecti and Cobetia marina.</title>
        <authorList>
            <person name="Balabanova L."/>
            <person name="Nedashkovskaya O."/>
        </authorList>
    </citation>
    <scope>NUCLEOTIDE SEQUENCE [LARGE SCALE GENOMIC DNA]</scope>
    <source>
        <strain evidence="7">NRIC 0815</strain>
    </source>
</reference>
<evidence type="ECO:0000256" key="1">
    <source>
        <dbReference type="ARBA" id="ARBA00009437"/>
    </source>
</evidence>
<evidence type="ECO:0000313" key="7">
    <source>
        <dbReference type="Proteomes" id="UP001229025"/>
    </source>
</evidence>
<organism evidence="6 7">
    <name type="scientific">Cobetia amphilecti</name>
    <dbReference type="NCBI Taxonomy" id="1055104"/>
    <lineage>
        <taxon>Bacteria</taxon>
        <taxon>Pseudomonadati</taxon>
        <taxon>Pseudomonadota</taxon>
        <taxon>Gammaproteobacteria</taxon>
        <taxon>Oceanospirillales</taxon>
        <taxon>Halomonadaceae</taxon>
        <taxon>Cobetia</taxon>
    </lineage>
</organism>
<comment type="caution">
    <text evidence="6">The sequence shown here is derived from an EMBL/GenBank/DDBJ whole genome shotgun (WGS) entry which is preliminary data.</text>
</comment>
<dbReference type="Pfam" id="PF03466">
    <property type="entry name" value="LysR_substrate"/>
    <property type="match status" value="1"/>
</dbReference>
<dbReference type="PANTHER" id="PTHR30537:SF74">
    <property type="entry name" value="HTH-TYPE TRANSCRIPTIONAL REGULATOR TRPI"/>
    <property type="match status" value="1"/>
</dbReference>
<gene>
    <name evidence="6" type="ORF">QLT01_16910</name>
</gene>
<protein>
    <submittedName>
        <fullName evidence="6">LysR substrate-binding domain-containing protein</fullName>
    </submittedName>
</protein>
<sequence>MSRPAYHPSQRLAQRLPPFNALTAFEATARLGSLTRAAAELCITQGAVSQRVKQLEDFLDVSLFLRRGNRIELTDEAHAYLPLVSGVFETLKRGTATLFQHDEQQSLTLRSNHSFVEYWLIPRLKDFQRLHPNIQVTVLPHNQVLPDEQPDVDIEIINGYGGWCGREYEKLADEQWVVVASPTFLHHSVAPNASPASSLDELARAPRIECIGYRESWLDWFRLQKFRGQIPPAGLRFGNASLAIAAALEGHGFLLVRQSFVMDLIKNGRLQLAHVFSMPSTSSQYLLVSPERRHAPAVNDFYVWLRSTMHTSQTNPAVCEMPSQPR</sequence>
<dbReference type="Gene3D" id="1.10.10.10">
    <property type="entry name" value="Winged helix-like DNA-binding domain superfamily/Winged helix DNA-binding domain"/>
    <property type="match status" value="1"/>
</dbReference>
<evidence type="ECO:0000256" key="3">
    <source>
        <dbReference type="ARBA" id="ARBA00023125"/>
    </source>
</evidence>
<accession>A0ABT6UUC0</accession>
<keyword evidence="7" id="KW-1185">Reference proteome</keyword>
<evidence type="ECO:0000259" key="5">
    <source>
        <dbReference type="PROSITE" id="PS50931"/>
    </source>
</evidence>
<dbReference type="InterPro" id="IPR000847">
    <property type="entry name" value="LysR_HTH_N"/>
</dbReference>
<keyword evidence="2" id="KW-0805">Transcription regulation</keyword>
<dbReference type="InterPro" id="IPR036390">
    <property type="entry name" value="WH_DNA-bd_sf"/>
</dbReference>
<proteinExistence type="inferred from homology"/>
<evidence type="ECO:0000256" key="4">
    <source>
        <dbReference type="ARBA" id="ARBA00023163"/>
    </source>
</evidence>
<evidence type="ECO:0000256" key="2">
    <source>
        <dbReference type="ARBA" id="ARBA00023015"/>
    </source>
</evidence>
<dbReference type="PANTHER" id="PTHR30537">
    <property type="entry name" value="HTH-TYPE TRANSCRIPTIONAL REGULATOR"/>
    <property type="match status" value="1"/>
</dbReference>